<proteinExistence type="predicted"/>
<evidence type="ECO:0000313" key="1">
    <source>
        <dbReference type="EMBL" id="QHJ73830.1"/>
    </source>
</evidence>
<evidence type="ECO:0000313" key="2">
    <source>
        <dbReference type="Proteomes" id="UP000464827"/>
    </source>
</evidence>
<name>A0A6B9SS73_9CAUD</name>
<dbReference type="Proteomes" id="UP000464827">
    <property type="component" value="Segment"/>
</dbReference>
<protein>
    <submittedName>
        <fullName evidence="1">Uncharacterized protein</fullName>
    </submittedName>
</protein>
<dbReference type="EMBL" id="MN882554">
    <property type="protein sequence ID" value="QHJ73830.1"/>
    <property type="molecule type" value="Genomic_DNA"/>
</dbReference>
<reference evidence="1 2" key="1">
    <citation type="submission" date="2019-12" db="EMBL/GenBank/DDBJ databases">
        <title>The Isolation and Genome Sequencing of Six Novel Lytic Bacteriophages from the Rumen Active Against Butyrivibrio fibrisolvens.</title>
        <authorList>
            <person name="Friedersdorff J.C.A."/>
            <person name="Kingston-Smith A.H."/>
            <person name="Pachebat J.A."/>
            <person name="Rooke D."/>
            <person name="Creevey C.J."/>
        </authorList>
    </citation>
    <scope>NUCLEOTIDE SEQUENCE [LARGE SCALE GENOMIC DNA]</scope>
</reference>
<accession>A0A6B9SS73</accession>
<organism evidence="1 2">
    <name type="scientific">Butyrivibrio phage Idris</name>
    <dbReference type="NCBI Taxonomy" id="2696360"/>
    <lineage>
        <taxon>Viruses</taxon>
        <taxon>Duplodnaviria</taxon>
        <taxon>Heunggongvirae</taxon>
        <taxon>Uroviricota</taxon>
        <taxon>Caudoviricetes</taxon>
        <taxon>Arawnvirus</taxon>
        <taxon>Arawnvirus arawn</taxon>
    </lineage>
</organism>
<sequence>MAQKCFPFNSDSGDRVYKAEDFRAYFAQFIGNGVFYANSNALKVVESSGMSVNVNAGAGWIAGAGYINDSVLQLTLANADGALNRIDRVVLRCSYTERDVYVAVKQGSLSAQPTAPALTRNADNYELALADIYVAAGATSITQQDITDQRLNTTLCGIVTGLIEQADTTDIFNQFEDYLTQFKAQYIADIEEWTSAQESAFTSWSAAQQQEFTDWVDTIRDILDEATAGHLQLEIEAAVKDTFERFYGMAEQQTDIKTNGQIVVTNDDGTLTVTKGVDAETGYKTITEVLETAAASSQGAHTYTKVTTFIPEPTATVKKRIREEYTVE</sequence>